<feature type="binding site" evidence="5">
    <location>
        <position position="101"/>
    </location>
    <ligand>
        <name>Zn(2+)</name>
        <dbReference type="ChEBI" id="CHEBI:29105"/>
    </ligand>
</feature>
<dbReference type="AlphaFoldDB" id="A0A5M6D8R9"/>
<comment type="cofactor">
    <cofactor evidence="5">
        <name>Zn(2+)</name>
        <dbReference type="ChEBI" id="CHEBI:29105"/>
    </cofactor>
    <text evidence="5">Binds 1 zinc ion per subunit.</text>
</comment>
<dbReference type="InterPro" id="IPR011051">
    <property type="entry name" value="RmlC_Cupin_sf"/>
</dbReference>
<dbReference type="Pfam" id="PF21621">
    <property type="entry name" value="MPI_cupin_dom"/>
    <property type="match status" value="1"/>
</dbReference>
<keyword evidence="1 5" id="KW-0479">Metal-binding</keyword>
<dbReference type="InterPro" id="IPR014628">
    <property type="entry name" value="Man6P_isomerase_Firm_short"/>
</dbReference>
<evidence type="ECO:0000256" key="5">
    <source>
        <dbReference type="PIRSR" id="PIRSR036894-1"/>
    </source>
</evidence>
<dbReference type="Gene3D" id="2.60.120.10">
    <property type="entry name" value="Jelly Rolls"/>
    <property type="match status" value="2"/>
</dbReference>
<evidence type="ECO:0000256" key="1">
    <source>
        <dbReference type="ARBA" id="ARBA00022723"/>
    </source>
</evidence>
<dbReference type="PANTHER" id="PTHR42742:SF3">
    <property type="entry name" value="FRUCTOKINASE"/>
    <property type="match status" value="1"/>
</dbReference>
<gene>
    <name evidence="9" type="ORF">FYK55_11395</name>
</gene>
<feature type="binding site" evidence="5">
    <location>
        <position position="119"/>
    </location>
    <ligand>
        <name>Zn(2+)</name>
        <dbReference type="ChEBI" id="CHEBI:29105"/>
    </ligand>
</feature>
<evidence type="ECO:0000313" key="10">
    <source>
        <dbReference type="Proteomes" id="UP000324479"/>
    </source>
</evidence>
<dbReference type="GO" id="GO:0005975">
    <property type="term" value="P:carbohydrate metabolic process"/>
    <property type="evidence" value="ECO:0007669"/>
    <property type="project" value="InterPro"/>
</dbReference>
<reference evidence="9 10" key="1">
    <citation type="submission" date="2019-08" db="EMBL/GenBank/DDBJ databases">
        <authorList>
            <person name="Dhanesh K."/>
            <person name="Kumar G."/>
            <person name="Sasikala C."/>
            <person name="Venkata Ramana C."/>
        </authorList>
    </citation>
    <scope>NUCLEOTIDE SEQUENCE [LARGE SCALE GENOMIC DNA]</scope>
    <source>
        <strain evidence="9 10">JC645</strain>
    </source>
</reference>
<accession>A0A5M6D8R9</accession>
<dbReference type="InterPro" id="IPR051804">
    <property type="entry name" value="Carb_Metab_Reg_Kinase/Isom"/>
</dbReference>
<evidence type="ECO:0000256" key="3">
    <source>
        <dbReference type="ARBA" id="ARBA00029741"/>
    </source>
</evidence>
<feature type="binding site" evidence="5">
    <location>
        <position position="177"/>
    </location>
    <ligand>
        <name>Zn(2+)</name>
        <dbReference type="ChEBI" id="CHEBI:29105"/>
    </ligand>
</feature>
<proteinExistence type="predicted"/>
<keyword evidence="10" id="KW-1185">Reference proteome</keyword>
<sequence>MPPYPLRFRPLIKQRIWGGNRLRTLLGKPATEQNSDAESWEVVDHGDDQSIVQNGPLAGKALADLVRQHATWLLGKEATGAAFPLLLKYLDCNRVLSVQVHPDDTYAARMDPPDLGKTEAWYVVAAEPDSLIYAGLKRGVGRQELAKAVAEGQTDSVLHSFHPAAGDCVFIPAGTVHALGEGLVIAEIQQSSDTTFRLFDWNRVGDDGQPRPLHIERSLDVSDYVAGPIAPRHADRSKTGWQSLVRCDKFVLRSLERGEAEIAGDDQFHLLTCPRGGATLRWPSQTLSLRRGESVLLPAAMPSCNVTLQDGDSTLLAADPGVTDSV</sequence>
<keyword evidence="2 5" id="KW-0862">Zinc</keyword>
<evidence type="ECO:0000259" key="7">
    <source>
        <dbReference type="Pfam" id="PF20511"/>
    </source>
</evidence>
<name>A0A5M6D8R9_9BACT</name>
<feature type="active site" evidence="6">
    <location>
        <position position="197"/>
    </location>
</feature>
<dbReference type="PIRSF" id="PIRSF036894">
    <property type="entry name" value="PMI_Firm_short"/>
    <property type="match status" value="1"/>
</dbReference>
<dbReference type="PANTHER" id="PTHR42742">
    <property type="entry name" value="TRANSCRIPTIONAL REPRESSOR MPRA"/>
    <property type="match status" value="1"/>
</dbReference>
<feature type="domain" description="Phosphomannose isomerase type I catalytic" evidence="7">
    <location>
        <begin position="7"/>
        <end position="108"/>
    </location>
</feature>
<dbReference type="GO" id="GO:0004476">
    <property type="term" value="F:mannose-6-phosphate isomerase activity"/>
    <property type="evidence" value="ECO:0007669"/>
    <property type="project" value="InterPro"/>
</dbReference>
<evidence type="ECO:0000313" key="9">
    <source>
        <dbReference type="EMBL" id="KAA5543911.1"/>
    </source>
</evidence>
<dbReference type="GO" id="GO:0008270">
    <property type="term" value="F:zinc ion binding"/>
    <property type="evidence" value="ECO:0007669"/>
    <property type="project" value="InterPro"/>
</dbReference>
<feature type="domain" description="Mannose-6-phosphate isomerase cupin" evidence="8">
    <location>
        <begin position="257"/>
        <end position="306"/>
    </location>
</feature>
<evidence type="ECO:0000256" key="2">
    <source>
        <dbReference type="ARBA" id="ARBA00022833"/>
    </source>
</evidence>
<dbReference type="SUPFAM" id="SSF51182">
    <property type="entry name" value="RmlC-like cupins"/>
    <property type="match status" value="1"/>
</dbReference>
<dbReference type="EMBL" id="VWOX01000005">
    <property type="protein sequence ID" value="KAA5543911.1"/>
    <property type="molecule type" value="Genomic_DNA"/>
</dbReference>
<comment type="caution">
    <text evidence="9">The sequence shown here is derived from an EMBL/GenBank/DDBJ whole genome shotgun (WGS) entry which is preliminary data.</text>
</comment>
<dbReference type="Pfam" id="PF20511">
    <property type="entry name" value="PMI_typeI_cat"/>
    <property type="match status" value="1"/>
</dbReference>
<keyword evidence="9" id="KW-0413">Isomerase</keyword>
<dbReference type="InterPro" id="IPR014710">
    <property type="entry name" value="RmlC-like_jellyroll"/>
</dbReference>
<evidence type="ECO:0000259" key="8">
    <source>
        <dbReference type="Pfam" id="PF21621"/>
    </source>
</evidence>
<evidence type="ECO:0000256" key="4">
    <source>
        <dbReference type="ARBA" id="ARBA00030762"/>
    </source>
</evidence>
<protein>
    <recommendedName>
        <fullName evidence="3">Phosphohexomutase</fullName>
    </recommendedName>
    <alternativeName>
        <fullName evidence="4">Phosphomannose isomerase</fullName>
    </alternativeName>
</protein>
<dbReference type="Proteomes" id="UP000324479">
    <property type="component" value="Unassembled WGS sequence"/>
</dbReference>
<dbReference type="CDD" id="cd07010">
    <property type="entry name" value="cupin_PMI_type_I_N_bac"/>
    <property type="match status" value="1"/>
</dbReference>
<dbReference type="InterPro" id="IPR049071">
    <property type="entry name" value="MPI_cupin_dom"/>
</dbReference>
<evidence type="ECO:0000256" key="6">
    <source>
        <dbReference type="PIRSR" id="PIRSR036894-2"/>
    </source>
</evidence>
<dbReference type="InterPro" id="IPR046457">
    <property type="entry name" value="PMI_typeI_cat"/>
</dbReference>
<organism evidence="9 10">
    <name type="scientific">Roseiconus nitratireducens</name>
    <dbReference type="NCBI Taxonomy" id="2605748"/>
    <lineage>
        <taxon>Bacteria</taxon>
        <taxon>Pseudomonadati</taxon>
        <taxon>Planctomycetota</taxon>
        <taxon>Planctomycetia</taxon>
        <taxon>Pirellulales</taxon>
        <taxon>Pirellulaceae</taxon>
        <taxon>Roseiconus</taxon>
    </lineage>
</organism>